<name>A0ABW8TEC7_9CLOT</name>
<proteinExistence type="predicted"/>
<organism evidence="2 3">
    <name type="scientific">Clostridium neuense</name>
    <dbReference type="NCBI Taxonomy" id="1728934"/>
    <lineage>
        <taxon>Bacteria</taxon>
        <taxon>Bacillati</taxon>
        <taxon>Bacillota</taxon>
        <taxon>Clostridia</taxon>
        <taxon>Eubacteriales</taxon>
        <taxon>Clostridiaceae</taxon>
        <taxon>Clostridium</taxon>
    </lineage>
</organism>
<keyword evidence="1" id="KW-0175">Coiled coil</keyword>
<protein>
    <recommendedName>
        <fullName evidence="4">Molecular chaperone DnaJ</fullName>
    </recommendedName>
</protein>
<dbReference type="EMBL" id="JBJIAA010000004">
    <property type="protein sequence ID" value="MFL0250025.1"/>
    <property type="molecule type" value="Genomic_DNA"/>
</dbReference>
<evidence type="ECO:0000313" key="2">
    <source>
        <dbReference type="EMBL" id="MFL0250025.1"/>
    </source>
</evidence>
<reference evidence="2 3" key="1">
    <citation type="submission" date="2024-11" db="EMBL/GenBank/DDBJ databases">
        <authorList>
            <person name="Heng Y.C."/>
            <person name="Lim A.C.H."/>
            <person name="Lee J.K.Y."/>
            <person name="Kittelmann S."/>
        </authorList>
    </citation>
    <scope>NUCLEOTIDE SEQUENCE [LARGE SCALE GENOMIC DNA]</scope>
    <source>
        <strain evidence="2 3">WILCCON 0114</strain>
    </source>
</reference>
<accession>A0ABW8TEC7</accession>
<evidence type="ECO:0000256" key="1">
    <source>
        <dbReference type="SAM" id="Coils"/>
    </source>
</evidence>
<gene>
    <name evidence="2" type="ORF">ACJDT4_06285</name>
</gene>
<feature type="coiled-coil region" evidence="1">
    <location>
        <begin position="200"/>
        <end position="259"/>
    </location>
</feature>
<evidence type="ECO:0000313" key="3">
    <source>
        <dbReference type="Proteomes" id="UP001623592"/>
    </source>
</evidence>
<feature type="coiled-coil region" evidence="1">
    <location>
        <begin position="50"/>
        <end position="110"/>
    </location>
</feature>
<dbReference type="RefSeq" id="WP_406786690.1">
    <property type="nucleotide sequence ID" value="NZ_JBJIAA010000004.1"/>
</dbReference>
<sequence length="264" mass="31718">MGDINFNIEYNRKMKLIDSLKSEIAILVEKREYLIKDKKPFLESKYMMTIGKHEKERLEIEIEVRALKRELSIRRAALNRGEKVTSEEIKEVLKKELRLWQNKINEYANQIKKSELFLKLPRMDVEETKEFKSLYKKLVKRLHPDLNEFNEKSKFLWLRTCAAYKDGDLDELRTLICIVQNEEEDENYLEKNLLLIDDKINELQQIFHNINNQIEELHSTFPFTIEKEISSIIWIKNKVDEILENVNMLKNNREKLQVVLSEFL</sequence>
<dbReference type="Proteomes" id="UP001623592">
    <property type="component" value="Unassembled WGS sequence"/>
</dbReference>
<keyword evidence="3" id="KW-1185">Reference proteome</keyword>
<comment type="caution">
    <text evidence="2">The sequence shown here is derived from an EMBL/GenBank/DDBJ whole genome shotgun (WGS) entry which is preliminary data.</text>
</comment>
<evidence type="ECO:0008006" key="4">
    <source>
        <dbReference type="Google" id="ProtNLM"/>
    </source>
</evidence>